<dbReference type="EMBL" id="JAGIOF010000001">
    <property type="protein sequence ID" value="MBP2385640.1"/>
    <property type="molecule type" value="Genomic_DNA"/>
</dbReference>
<keyword evidence="2" id="KW-1133">Transmembrane helix</keyword>
<feature type="transmembrane region" description="Helical" evidence="2">
    <location>
        <begin position="191"/>
        <end position="212"/>
    </location>
</feature>
<gene>
    <name evidence="3" type="ORF">JOF47_001151</name>
</gene>
<proteinExistence type="predicted"/>
<evidence type="ECO:0000256" key="1">
    <source>
        <dbReference type="SAM" id="MobiDB-lite"/>
    </source>
</evidence>
<evidence type="ECO:0000313" key="3">
    <source>
        <dbReference type="EMBL" id="MBP2385640.1"/>
    </source>
</evidence>
<feature type="transmembrane region" description="Helical" evidence="2">
    <location>
        <begin position="65"/>
        <end position="92"/>
    </location>
</feature>
<feature type="compositionally biased region" description="Low complexity" evidence="1">
    <location>
        <begin position="229"/>
        <end position="238"/>
    </location>
</feature>
<feature type="region of interest" description="Disordered" evidence="1">
    <location>
        <begin position="229"/>
        <end position="279"/>
    </location>
</feature>
<dbReference type="Pfam" id="PF12730">
    <property type="entry name" value="ABC2_membrane_4"/>
    <property type="match status" value="1"/>
</dbReference>
<name>A0ABS4XAZ8_9MICC</name>
<sequence length="332" mass="34041">MMEASEPVLAFEALKFRRAPVVRTVSILIGAGLPVLAAAFMVAATSGGAGQLQLKAAAMLTGAGWSGYLAMVGMILSVGALLGIGFVVCWCFGREFTEKREASLFGLPVGRRRIAYAKFAVILLWSLALCLACMAVSLLAGLVIGLGLPGPEALGAAAKAWFVGVLAALLACPFAVMASMARGYLPGVGGLVLLIVITQVVTAFGGGAWFPYAAPTPSARCSFSSASRSPWPASSQPANGGRAWRSSPVEMPRHGAGCTLDAKDSSPCSSTPAEHSSGTGLLCLRPTTFAAEPDAHASAIRTENPGPCGGAPDSSSRAAFHGKPRRHTGRKP</sequence>
<feature type="region of interest" description="Disordered" evidence="1">
    <location>
        <begin position="294"/>
        <end position="332"/>
    </location>
</feature>
<keyword evidence="2" id="KW-0812">Transmembrane</keyword>
<feature type="compositionally biased region" description="Polar residues" evidence="1">
    <location>
        <begin position="266"/>
        <end position="279"/>
    </location>
</feature>
<feature type="compositionally biased region" description="Basic residues" evidence="1">
    <location>
        <begin position="320"/>
        <end position="332"/>
    </location>
</feature>
<dbReference type="Proteomes" id="UP001296993">
    <property type="component" value="Unassembled WGS sequence"/>
</dbReference>
<feature type="transmembrane region" description="Helical" evidence="2">
    <location>
        <begin position="160"/>
        <end position="179"/>
    </location>
</feature>
<evidence type="ECO:0000256" key="2">
    <source>
        <dbReference type="SAM" id="Phobius"/>
    </source>
</evidence>
<accession>A0ABS4XAZ8</accession>
<keyword evidence="2" id="KW-0472">Membrane</keyword>
<comment type="caution">
    <text evidence="3">The sequence shown here is derived from an EMBL/GenBank/DDBJ whole genome shotgun (WGS) entry which is preliminary data.</text>
</comment>
<protein>
    <submittedName>
        <fullName evidence="3">ABC-type transport system involved in multi-copper enzyme maturation permease subunit</fullName>
    </submittedName>
</protein>
<keyword evidence="4" id="KW-1185">Reference proteome</keyword>
<feature type="transmembrane region" description="Helical" evidence="2">
    <location>
        <begin position="21"/>
        <end position="45"/>
    </location>
</feature>
<reference evidence="3 4" key="1">
    <citation type="submission" date="2021-03" db="EMBL/GenBank/DDBJ databases">
        <title>Sequencing the genomes of 1000 actinobacteria strains.</title>
        <authorList>
            <person name="Klenk H.-P."/>
        </authorList>
    </citation>
    <scope>NUCLEOTIDE SEQUENCE [LARGE SCALE GENOMIC DNA]</scope>
    <source>
        <strain evidence="3 4">DSM 15797</strain>
    </source>
</reference>
<feature type="transmembrane region" description="Helical" evidence="2">
    <location>
        <begin position="121"/>
        <end position="148"/>
    </location>
</feature>
<dbReference type="RefSeq" id="WP_209996520.1">
    <property type="nucleotide sequence ID" value="NZ_BAAAJY010000007.1"/>
</dbReference>
<organism evidence="3 4">
    <name type="scientific">Paeniglutamicibacter kerguelensis</name>
    <dbReference type="NCBI Taxonomy" id="254788"/>
    <lineage>
        <taxon>Bacteria</taxon>
        <taxon>Bacillati</taxon>
        <taxon>Actinomycetota</taxon>
        <taxon>Actinomycetes</taxon>
        <taxon>Micrococcales</taxon>
        <taxon>Micrococcaceae</taxon>
        <taxon>Paeniglutamicibacter</taxon>
    </lineage>
</organism>
<evidence type="ECO:0000313" key="4">
    <source>
        <dbReference type="Proteomes" id="UP001296993"/>
    </source>
</evidence>